<sequence>MPDFGGLFSQLSNPDMQRMLAMVGGEIGKEMSPPGTFGSAAGRVASMMAQGGAMKKEMVTASTPTPVAPTAPAETPPTDPLEAARHMKSYGKLIEDAFKIDPTLKPTGFDGAFGSALTAAPPPIAPASGVGGTAPVATPAPAAAPTPAAPVVTPNSLSDMGAMTIGPQGVGQVFAQGTAAGTLDLARQKQRLEADLAPAHKEYLAATTRHLNSTAALEEWKATPEGRKVIQENAIALAGAPSVAAAAADEVKTKFAMSQIELLPAAVRDTKVAGTGYTMGQIMRLGILSPHGTSALASMEDAKVRAEVSRTNNQAIIDERKERKEQSEVDVAIKQIQAIDTQINTLIKKQSAEELASDPAALSLAKAMGNLRSADTDKQIKDLQTQKKMLSTKVPGWIYSEIPTDAGEVKLPVVKREDLGKRLKALPTTSATTGNVFNNSLNPGSPAMIDNYNAFMQ</sequence>
<name>A0A6M3JCW0_9ZZZZ</name>
<proteinExistence type="predicted"/>
<dbReference type="EMBL" id="MT141574">
    <property type="protein sequence ID" value="QJA67676.1"/>
    <property type="molecule type" value="Genomic_DNA"/>
</dbReference>
<dbReference type="EMBL" id="MT142529">
    <property type="protein sequence ID" value="QJA84441.1"/>
    <property type="molecule type" value="Genomic_DNA"/>
</dbReference>
<accession>A0A6M3JCW0</accession>
<dbReference type="AlphaFoldDB" id="A0A6M3JCW0"/>
<organism evidence="1">
    <name type="scientific">viral metagenome</name>
    <dbReference type="NCBI Taxonomy" id="1070528"/>
    <lineage>
        <taxon>unclassified sequences</taxon>
        <taxon>metagenomes</taxon>
        <taxon>organismal metagenomes</taxon>
    </lineage>
</organism>
<evidence type="ECO:0000313" key="2">
    <source>
        <dbReference type="EMBL" id="QJA84441.1"/>
    </source>
</evidence>
<gene>
    <name evidence="2" type="ORF">MM415A00192_0050</name>
    <name evidence="1" type="ORF">MM415B00178_0058</name>
</gene>
<reference evidence="1" key="1">
    <citation type="submission" date="2020-03" db="EMBL/GenBank/DDBJ databases">
        <title>The deep terrestrial virosphere.</title>
        <authorList>
            <person name="Holmfeldt K."/>
            <person name="Nilsson E."/>
            <person name="Simone D."/>
            <person name="Lopez-Fernandez M."/>
            <person name="Wu X."/>
            <person name="de Brujin I."/>
            <person name="Lundin D."/>
            <person name="Andersson A."/>
            <person name="Bertilsson S."/>
            <person name="Dopson M."/>
        </authorList>
    </citation>
    <scope>NUCLEOTIDE SEQUENCE</scope>
    <source>
        <strain evidence="2">MM415A00192</strain>
        <strain evidence="1">MM415B00178</strain>
    </source>
</reference>
<evidence type="ECO:0000313" key="1">
    <source>
        <dbReference type="EMBL" id="QJA67676.1"/>
    </source>
</evidence>
<protein>
    <submittedName>
        <fullName evidence="1">Uncharacterized protein</fullName>
    </submittedName>
</protein>